<evidence type="ECO:0000313" key="3">
    <source>
        <dbReference type="EMBL" id="MEC3859910.1"/>
    </source>
</evidence>
<sequence>MKKILFATTALVATAGVASAEIAITGSAEIGILGGDGLSAIAGAYGNNTQFHTDIDVNFSMSGTADNGLTFGASVDLDENGAFSNTTQGGETYFIASGPFKLSMGDTDGAFDAALTEIGIGGSIDDAHTTHAGYNGNSGLDGTYDGQIATASYSASGFTGYLSVEIDDTGTGDAVYGLGFKYAANMAGLDLSVGLGYQTTDTNGGAAGGDIDIWGISLATTFSNGLQAILNYSDRDAAGVSTTYTGIGLGYSMNALTIGVNYGEFDTAGATTNGYGLAVNYDLGGGLVAQFGYGAEDLAGPGGTSDQWSMGLAMSF</sequence>
<evidence type="ECO:0000256" key="1">
    <source>
        <dbReference type="SAM" id="SignalP"/>
    </source>
</evidence>
<dbReference type="RefSeq" id="WP_326295476.1">
    <property type="nucleotide sequence ID" value="NZ_JAYLLH010000001.1"/>
</dbReference>
<protein>
    <submittedName>
        <fullName evidence="3">Porin</fullName>
    </submittedName>
</protein>
<feature type="signal peptide" evidence="1">
    <location>
        <begin position="1"/>
        <end position="20"/>
    </location>
</feature>
<dbReference type="Pfam" id="PF13609">
    <property type="entry name" value="Porin_4"/>
    <property type="match status" value="1"/>
</dbReference>
<dbReference type="Proteomes" id="UP001348149">
    <property type="component" value="Unassembled WGS sequence"/>
</dbReference>
<dbReference type="EMBL" id="JAYLLH010000001">
    <property type="protein sequence ID" value="MEC3859910.1"/>
    <property type="molecule type" value="Genomic_DNA"/>
</dbReference>
<gene>
    <name evidence="3" type="ORF">VK792_01315</name>
</gene>
<comment type="caution">
    <text evidence="3">The sequence shown here is derived from an EMBL/GenBank/DDBJ whole genome shotgun (WGS) entry which is preliminary data.</text>
</comment>
<proteinExistence type="predicted"/>
<feature type="chain" id="PRO_5047220396" evidence="1">
    <location>
        <begin position="21"/>
        <end position="316"/>
    </location>
</feature>
<evidence type="ECO:0000259" key="2">
    <source>
        <dbReference type="Pfam" id="PF13609"/>
    </source>
</evidence>
<organism evidence="3 4">
    <name type="scientific">Mesobacterium hydrothermale</name>
    <dbReference type="NCBI Taxonomy" id="3111907"/>
    <lineage>
        <taxon>Bacteria</taxon>
        <taxon>Pseudomonadati</taxon>
        <taxon>Pseudomonadota</taxon>
        <taxon>Alphaproteobacteria</taxon>
        <taxon>Rhodobacterales</taxon>
        <taxon>Roseobacteraceae</taxon>
        <taxon>Mesobacterium</taxon>
    </lineage>
</organism>
<reference evidence="3 4" key="1">
    <citation type="submission" date="2024-01" db="EMBL/GenBank/DDBJ databases">
        <title>Mesobacterium rodlantinim sp. nov., isolated from shallow sea hydrothermal systems off Kueishantao Island.</title>
        <authorList>
            <person name="Su Z."/>
            <person name="Tang K."/>
        </authorList>
    </citation>
    <scope>NUCLEOTIDE SEQUENCE [LARGE SCALE GENOMIC DNA]</scope>
    <source>
        <strain evidence="3 4">TK19101</strain>
    </source>
</reference>
<dbReference type="SUPFAM" id="SSF56935">
    <property type="entry name" value="Porins"/>
    <property type="match status" value="1"/>
</dbReference>
<name>A0ABU6HFN6_9RHOB</name>
<dbReference type="Gene3D" id="2.40.160.10">
    <property type="entry name" value="Porin"/>
    <property type="match status" value="1"/>
</dbReference>
<keyword evidence="4" id="KW-1185">Reference proteome</keyword>
<evidence type="ECO:0000313" key="4">
    <source>
        <dbReference type="Proteomes" id="UP001348149"/>
    </source>
</evidence>
<dbReference type="InterPro" id="IPR023614">
    <property type="entry name" value="Porin_dom_sf"/>
</dbReference>
<keyword evidence="1" id="KW-0732">Signal</keyword>
<feature type="domain" description="Porin" evidence="2">
    <location>
        <begin position="7"/>
        <end position="295"/>
    </location>
</feature>
<dbReference type="InterPro" id="IPR033900">
    <property type="entry name" value="Gram_neg_porin_domain"/>
</dbReference>
<accession>A0ABU6HFN6</accession>